<evidence type="ECO:0000313" key="1">
    <source>
        <dbReference type="EMBL" id="JAH75308.1"/>
    </source>
</evidence>
<protein>
    <submittedName>
        <fullName evidence="1">Uncharacterized protein</fullName>
    </submittedName>
</protein>
<organism evidence="1">
    <name type="scientific">Anguilla anguilla</name>
    <name type="common">European freshwater eel</name>
    <name type="synonym">Muraena anguilla</name>
    <dbReference type="NCBI Taxonomy" id="7936"/>
    <lineage>
        <taxon>Eukaryota</taxon>
        <taxon>Metazoa</taxon>
        <taxon>Chordata</taxon>
        <taxon>Craniata</taxon>
        <taxon>Vertebrata</taxon>
        <taxon>Euteleostomi</taxon>
        <taxon>Actinopterygii</taxon>
        <taxon>Neopterygii</taxon>
        <taxon>Teleostei</taxon>
        <taxon>Anguilliformes</taxon>
        <taxon>Anguillidae</taxon>
        <taxon>Anguilla</taxon>
    </lineage>
</organism>
<dbReference type="AlphaFoldDB" id="A0A0E9VDP5"/>
<name>A0A0E9VDP5_ANGAN</name>
<reference evidence="1" key="1">
    <citation type="submission" date="2014-11" db="EMBL/GenBank/DDBJ databases">
        <authorList>
            <person name="Amaro Gonzalez C."/>
        </authorList>
    </citation>
    <scope>NUCLEOTIDE SEQUENCE</scope>
</reference>
<sequence length="72" mass="8067">MTSFPHPNLCDYTTLLQSNISSKLKIGFICSLLLRCNHSVSCHFSTSTLIFSGFIMIAQSMLMSVTFKKSEQ</sequence>
<dbReference type="EMBL" id="GBXM01033269">
    <property type="protein sequence ID" value="JAH75308.1"/>
    <property type="molecule type" value="Transcribed_RNA"/>
</dbReference>
<reference evidence="1" key="2">
    <citation type="journal article" date="2015" name="Fish Shellfish Immunol.">
        <title>Early steps in the European eel (Anguilla anguilla)-Vibrio vulnificus interaction in the gills: Role of the RtxA13 toxin.</title>
        <authorList>
            <person name="Callol A."/>
            <person name="Pajuelo D."/>
            <person name="Ebbesson L."/>
            <person name="Teles M."/>
            <person name="MacKenzie S."/>
            <person name="Amaro C."/>
        </authorList>
    </citation>
    <scope>NUCLEOTIDE SEQUENCE</scope>
</reference>
<proteinExistence type="predicted"/>
<accession>A0A0E9VDP5</accession>